<dbReference type="PANTHER" id="PTHR22883">
    <property type="entry name" value="ZINC FINGER DHHC DOMAIN CONTAINING PROTEIN"/>
    <property type="match status" value="1"/>
</dbReference>
<keyword evidence="9 10" id="KW-0012">Acyltransferase</keyword>
<keyword evidence="13" id="KW-1185">Reference proteome</keyword>
<dbReference type="AlphaFoldDB" id="A0A812ILV3"/>
<evidence type="ECO:0000256" key="1">
    <source>
        <dbReference type="ARBA" id="ARBA00004127"/>
    </source>
</evidence>
<keyword evidence="8" id="KW-0449">Lipoprotein</keyword>
<evidence type="ECO:0000256" key="4">
    <source>
        <dbReference type="ARBA" id="ARBA00022692"/>
    </source>
</evidence>
<evidence type="ECO:0000313" key="13">
    <source>
        <dbReference type="Proteomes" id="UP000649617"/>
    </source>
</evidence>
<accession>A0A812ILV3</accession>
<sequence>MPGTGSRGSCNLCSERVISPIVVLSLHGLIVTDVVWHRAEIWQDASMWYRSLRLLVLATVACYLRTCLTDPGFLQAGVQPSNVAYCSSRGCLLLCCAAAMSMTEWKGGLAEGKPIMLPEVVGVGFPDEEKVQPTAGAATSQLENPPLDFEYYDEGILKRRGPAEDLEEADNPPGTQLRWCKRCHLHQPLRTKHCHDCGRCVRTHDHHCPWIGSCVGENNRVLFFWFLVLQCIELAAFFYEGVQGISLLEPSVVLLVGLIFIAVFFLMVSCLLCFHTFLMLANLTTWEHISWTHITYLKPLKADSGSPFS</sequence>
<evidence type="ECO:0000256" key="10">
    <source>
        <dbReference type="RuleBase" id="RU079119"/>
    </source>
</evidence>
<comment type="subcellular location">
    <subcellularLocation>
        <location evidence="1">Endomembrane system</location>
        <topology evidence="1">Multi-pass membrane protein</topology>
    </subcellularLocation>
</comment>
<keyword evidence="4 10" id="KW-0812">Transmembrane</keyword>
<evidence type="ECO:0000256" key="2">
    <source>
        <dbReference type="ARBA" id="ARBA00008574"/>
    </source>
</evidence>
<evidence type="ECO:0000256" key="5">
    <source>
        <dbReference type="ARBA" id="ARBA00022989"/>
    </source>
</evidence>
<comment type="caution">
    <text evidence="12">The sequence shown here is derived from an EMBL/GenBank/DDBJ whole genome shotgun (WGS) entry which is preliminary data.</text>
</comment>
<dbReference type="EMBL" id="CAJNIZ010000150">
    <property type="protein sequence ID" value="CAE7154536.1"/>
    <property type="molecule type" value="Genomic_DNA"/>
</dbReference>
<keyword evidence="3 10" id="KW-0808">Transferase</keyword>
<feature type="non-terminal residue" evidence="12">
    <location>
        <position position="309"/>
    </location>
</feature>
<protein>
    <recommendedName>
        <fullName evidence="10">Palmitoyltransferase</fullName>
        <ecNumber evidence="10">2.3.1.225</ecNumber>
    </recommendedName>
</protein>
<dbReference type="InterPro" id="IPR039859">
    <property type="entry name" value="PFA4/ZDH16/20/ERF2-like"/>
</dbReference>
<gene>
    <name evidence="12" type="ORF">SPIL2461_LOCUS302</name>
</gene>
<organism evidence="12 13">
    <name type="scientific">Symbiodinium pilosum</name>
    <name type="common">Dinoflagellate</name>
    <dbReference type="NCBI Taxonomy" id="2952"/>
    <lineage>
        <taxon>Eukaryota</taxon>
        <taxon>Sar</taxon>
        <taxon>Alveolata</taxon>
        <taxon>Dinophyceae</taxon>
        <taxon>Suessiales</taxon>
        <taxon>Symbiodiniaceae</taxon>
        <taxon>Symbiodinium</taxon>
    </lineage>
</organism>
<evidence type="ECO:0000313" key="12">
    <source>
        <dbReference type="EMBL" id="CAE7154536.1"/>
    </source>
</evidence>
<keyword evidence="7" id="KW-0564">Palmitate</keyword>
<evidence type="ECO:0000259" key="11">
    <source>
        <dbReference type="Pfam" id="PF01529"/>
    </source>
</evidence>
<evidence type="ECO:0000256" key="9">
    <source>
        <dbReference type="ARBA" id="ARBA00023315"/>
    </source>
</evidence>
<dbReference type="Proteomes" id="UP000649617">
    <property type="component" value="Unassembled WGS sequence"/>
</dbReference>
<dbReference type="GO" id="GO:0019706">
    <property type="term" value="F:protein-cysteine S-palmitoyltransferase activity"/>
    <property type="evidence" value="ECO:0007669"/>
    <property type="project" value="UniProtKB-EC"/>
</dbReference>
<comment type="domain">
    <text evidence="10">The DHHC domain is required for palmitoyltransferase activity.</text>
</comment>
<comment type="catalytic activity">
    <reaction evidence="10">
        <text>L-cysteinyl-[protein] + hexadecanoyl-CoA = S-hexadecanoyl-L-cysteinyl-[protein] + CoA</text>
        <dbReference type="Rhea" id="RHEA:36683"/>
        <dbReference type="Rhea" id="RHEA-COMP:10131"/>
        <dbReference type="Rhea" id="RHEA-COMP:11032"/>
        <dbReference type="ChEBI" id="CHEBI:29950"/>
        <dbReference type="ChEBI" id="CHEBI:57287"/>
        <dbReference type="ChEBI" id="CHEBI:57379"/>
        <dbReference type="ChEBI" id="CHEBI:74151"/>
        <dbReference type="EC" id="2.3.1.225"/>
    </reaction>
</comment>
<feature type="transmembrane region" description="Helical" evidence="10">
    <location>
        <begin position="222"/>
        <end position="240"/>
    </location>
</feature>
<dbReference type="InterPro" id="IPR001594">
    <property type="entry name" value="Palmitoyltrfase_DHHC"/>
</dbReference>
<dbReference type="PANTHER" id="PTHR22883:SF301">
    <property type="entry name" value="PALMITOYLTRANSFERASE ZDHHC12"/>
    <property type="match status" value="1"/>
</dbReference>
<evidence type="ECO:0000256" key="6">
    <source>
        <dbReference type="ARBA" id="ARBA00023136"/>
    </source>
</evidence>
<dbReference type="Pfam" id="PF01529">
    <property type="entry name" value="DHHC"/>
    <property type="match status" value="1"/>
</dbReference>
<reference evidence="12" key="1">
    <citation type="submission" date="2021-02" db="EMBL/GenBank/DDBJ databases">
        <authorList>
            <person name="Dougan E. K."/>
            <person name="Rhodes N."/>
            <person name="Thang M."/>
            <person name="Chan C."/>
        </authorList>
    </citation>
    <scope>NUCLEOTIDE SEQUENCE</scope>
</reference>
<dbReference type="GO" id="GO:0005794">
    <property type="term" value="C:Golgi apparatus"/>
    <property type="evidence" value="ECO:0007669"/>
    <property type="project" value="TreeGrafter"/>
</dbReference>
<dbReference type="GO" id="GO:0005783">
    <property type="term" value="C:endoplasmic reticulum"/>
    <property type="evidence" value="ECO:0007669"/>
    <property type="project" value="TreeGrafter"/>
</dbReference>
<evidence type="ECO:0000256" key="3">
    <source>
        <dbReference type="ARBA" id="ARBA00022679"/>
    </source>
</evidence>
<keyword evidence="5 10" id="KW-1133">Transmembrane helix</keyword>
<feature type="domain" description="Palmitoyltransferase DHHC" evidence="11">
    <location>
        <begin position="176"/>
        <end position="291"/>
    </location>
</feature>
<comment type="similarity">
    <text evidence="2 10">Belongs to the DHHC palmitoyltransferase family.</text>
</comment>
<dbReference type="OrthoDB" id="9909019at2759"/>
<evidence type="ECO:0000256" key="7">
    <source>
        <dbReference type="ARBA" id="ARBA00023139"/>
    </source>
</evidence>
<proteinExistence type="inferred from homology"/>
<name>A0A812ILV3_SYMPI</name>
<dbReference type="PROSITE" id="PS50216">
    <property type="entry name" value="DHHC"/>
    <property type="match status" value="1"/>
</dbReference>
<feature type="transmembrane region" description="Helical" evidence="10">
    <location>
        <begin position="252"/>
        <end position="278"/>
    </location>
</feature>
<dbReference type="EC" id="2.3.1.225" evidence="10"/>
<keyword evidence="6 10" id="KW-0472">Membrane</keyword>
<evidence type="ECO:0000256" key="8">
    <source>
        <dbReference type="ARBA" id="ARBA00023288"/>
    </source>
</evidence>
<dbReference type="GO" id="GO:0006612">
    <property type="term" value="P:protein targeting to membrane"/>
    <property type="evidence" value="ECO:0007669"/>
    <property type="project" value="TreeGrafter"/>
</dbReference>